<dbReference type="GO" id="GO:0051082">
    <property type="term" value="F:unfolded protein binding"/>
    <property type="evidence" value="ECO:0007669"/>
    <property type="project" value="TreeGrafter"/>
</dbReference>
<keyword evidence="2" id="KW-1133">Transmembrane helix</keyword>
<evidence type="ECO:0000313" key="4">
    <source>
        <dbReference type="EMBL" id="KAL0486735.1"/>
    </source>
</evidence>
<dbReference type="CDD" id="cd06257">
    <property type="entry name" value="DnaJ"/>
    <property type="match status" value="1"/>
</dbReference>
<dbReference type="Proteomes" id="UP001431209">
    <property type="component" value="Unassembled WGS sequence"/>
</dbReference>
<dbReference type="PRINTS" id="PR00625">
    <property type="entry name" value="JDOMAIN"/>
</dbReference>
<feature type="transmembrane region" description="Helical" evidence="2">
    <location>
        <begin position="33"/>
        <end position="51"/>
    </location>
</feature>
<keyword evidence="1" id="KW-0143">Chaperone</keyword>
<dbReference type="GO" id="GO:0005737">
    <property type="term" value="C:cytoplasm"/>
    <property type="evidence" value="ECO:0007669"/>
    <property type="project" value="TreeGrafter"/>
</dbReference>
<evidence type="ECO:0000259" key="3">
    <source>
        <dbReference type="PROSITE" id="PS50076"/>
    </source>
</evidence>
<proteinExistence type="predicted"/>
<dbReference type="SMART" id="SM00271">
    <property type="entry name" value="DnaJ"/>
    <property type="match status" value="1"/>
</dbReference>
<dbReference type="InterPro" id="IPR036869">
    <property type="entry name" value="J_dom_sf"/>
</dbReference>
<accession>A0AAW2ZCZ2</accession>
<dbReference type="GO" id="GO:0042026">
    <property type="term" value="P:protein refolding"/>
    <property type="evidence" value="ECO:0007669"/>
    <property type="project" value="TreeGrafter"/>
</dbReference>
<dbReference type="PANTHER" id="PTHR43096:SF52">
    <property type="entry name" value="DNAJ HOMOLOG 1, MITOCHONDRIAL-RELATED"/>
    <property type="match status" value="1"/>
</dbReference>
<comment type="caution">
    <text evidence="4">The sequence shown here is derived from an EMBL/GenBank/DDBJ whole genome shotgun (WGS) entry which is preliminary data.</text>
</comment>
<evidence type="ECO:0000256" key="1">
    <source>
        <dbReference type="ARBA" id="ARBA00023186"/>
    </source>
</evidence>
<dbReference type="SUPFAM" id="SSF46565">
    <property type="entry name" value="Chaperone J-domain"/>
    <property type="match status" value="1"/>
</dbReference>
<name>A0AAW2ZCZ2_9EUKA</name>
<dbReference type="Pfam" id="PF00226">
    <property type="entry name" value="DnaJ"/>
    <property type="match status" value="1"/>
</dbReference>
<keyword evidence="2" id="KW-0472">Membrane</keyword>
<keyword evidence="2" id="KW-0812">Transmembrane</keyword>
<organism evidence="4 5">
    <name type="scientific">Acrasis kona</name>
    <dbReference type="NCBI Taxonomy" id="1008807"/>
    <lineage>
        <taxon>Eukaryota</taxon>
        <taxon>Discoba</taxon>
        <taxon>Heterolobosea</taxon>
        <taxon>Tetramitia</taxon>
        <taxon>Eutetramitia</taxon>
        <taxon>Acrasidae</taxon>
        <taxon>Acrasis</taxon>
    </lineage>
</organism>
<dbReference type="EMBL" id="JAOPGA020001261">
    <property type="protein sequence ID" value="KAL0486735.1"/>
    <property type="molecule type" value="Genomic_DNA"/>
</dbReference>
<sequence length="322" mass="36355">MSSQLKYNLSVAVLSVCSSIYDLYKYVKSRPNIGLGIGASIVVIMALLIVFREPVGLRFDYDPYEVLGVEKNATSRQVASAYRRLVQTMHPDKNVDDEPEVARAKFIKIRKSKEILSDEKQRSNFDKYGNPGGPGINLFDYETYPDFIINPGKKFLAFYGLLTLIVFLLPIFALVLVPGLQSPPQWIRDSLYEQLLSGEKFLSEEKSEAVETFDSAEKAWNGLVAKFPEYKKSIWGTILTIQILARQTLTKIVLNTITAEEIKKATDTFNDIKKDVNHRSNLKEPEVLDQIKHEMKDLKNALSDCRKPGANKLALAVSSIKK</sequence>
<dbReference type="PROSITE" id="PS50076">
    <property type="entry name" value="DNAJ_2"/>
    <property type="match status" value="1"/>
</dbReference>
<dbReference type="AlphaFoldDB" id="A0AAW2ZCZ2"/>
<dbReference type="InterPro" id="IPR001623">
    <property type="entry name" value="DnaJ_domain"/>
</dbReference>
<feature type="domain" description="J" evidence="3">
    <location>
        <begin position="62"/>
        <end position="129"/>
    </location>
</feature>
<protein>
    <submittedName>
        <fullName evidence="4">DnaJ subfamily C protein</fullName>
    </submittedName>
</protein>
<keyword evidence="5" id="KW-1185">Reference proteome</keyword>
<evidence type="ECO:0000256" key="2">
    <source>
        <dbReference type="SAM" id="Phobius"/>
    </source>
</evidence>
<dbReference type="Gene3D" id="1.10.287.110">
    <property type="entry name" value="DnaJ domain"/>
    <property type="match status" value="1"/>
</dbReference>
<reference evidence="4 5" key="1">
    <citation type="submission" date="2024-03" db="EMBL/GenBank/DDBJ databases">
        <title>The Acrasis kona genome and developmental transcriptomes reveal deep origins of eukaryotic multicellular pathways.</title>
        <authorList>
            <person name="Sheikh S."/>
            <person name="Fu C.-J."/>
            <person name="Brown M.W."/>
            <person name="Baldauf S.L."/>
        </authorList>
    </citation>
    <scope>NUCLEOTIDE SEQUENCE [LARGE SCALE GENOMIC DNA]</scope>
    <source>
        <strain evidence="4 5">ATCC MYA-3509</strain>
    </source>
</reference>
<gene>
    <name evidence="4" type="ORF">AKO1_001593</name>
</gene>
<feature type="transmembrane region" description="Helical" evidence="2">
    <location>
        <begin position="156"/>
        <end position="180"/>
    </location>
</feature>
<dbReference type="PANTHER" id="PTHR43096">
    <property type="entry name" value="DNAJ HOMOLOG 1, MITOCHONDRIAL-RELATED"/>
    <property type="match status" value="1"/>
</dbReference>
<evidence type="ECO:0000313" key="5">
    <source>
        <dbReference type="Proteomes" id="UP001431209"/>
    </source>
</evidence>